<comment type="caution">
    <text evidence="1">The sequence shown here is derived from an EMBL/GenBank/DDBJ whole genome shotgun (WGS) entry which is preliminary data.</text>
</comment>
<keyword evidence="2" id="KW-1185">Reference proteome</keyword>
<dbReference type="RefSeq" id="WP_246046809.1">
    <property type="nucleotide sequence ID" value="NZ_BAABAV010000001.1"/>
</dbReference>
<proteinExistence type="predicted"/>
<organism evidence="1 2">
    <name type="scientific">Hyunsoonleella aestuarii</name>
    <dbReference type="NCBI Taxonomy" id="912802"/>
    <lineage>
        <taxon>Bacteria</taxon>
        <taxon>Pseudomonadati</taxon>
        <taxon>Bacteroidota</taxon>
        <taxon>Flavobacteriia</taxon>
        <taxon>Flavobacteriales</taxon>
        <taxon>Flavobacteriaceae</taxon>
    </lineage>
</organism>
<evidence type="ECO:0008006" key="3">
    <source>
        <dbReference type="Google" id="ProtNLM"/>
    </source>
</evidence>
<sequence>MLFLVKIDMKNTLLYLLVFISFHCIAQNFDRINVNGKVIVEGNDISGITIFNASSNKGVITNENGEFNLQVGLNDLIEVSALQYQNINFRVNEDIINSSSMKIFLIEEINQLAEVIVFSKNLTGDLDVDISRKKLFKPKLDVLYFGIKNKEEFEFEKDLSTKVENISIERQHLPMVNGLNVVNVVDQLLLPLFRSEVRNKEKLGIPDVPIESVKYYFGSEFLINNFNIPEHRVEEFIRYVEGKNFNFDLLNYGREIEFLEVLYQRSKEFLEAK</sequence>
<evidence type="ECO:0000313" key="2">
    <source>
        <dbReference type="Proteomes" id="UP001500027"/>
    </source>
</evidence>
<reference evidence="2" key="1">
    <citation type="journal article" date="2019" name="Int. J. Syst. Evol. Microbiol.">
        <title>The Global Catalogue of Microorganisms (GCM) 10K type strain sequencing project: providing services to taxonomists for standard genome sequencing and annotation.</title>
        <authorList>
            <consortium name="The Broad Institute Genomics Platform"/>
            <consortium name="The Broad Institute Genome Sequencing Center for Infectious Disease"/>
            <person name="Wu L."/>
            <person name="Ma J."/>
        </authorList>
    </citation>
    <scope>NUCLEOTIDE SEQUENCE [LARGE SCALE GENOMIC DNA]</scope>
    <source>
        <strain evidence="2">JCM 17452</strain>
    </source>
</reference>
<dbReference type="SUPFAM" id="SSF49464">
    <property type="entry name" value="Carboxypeptidase regulatory domain-like"/>
    <property type="match status" value="1"/>
</dbReference>
<accession>A0ABP8E7J9</accession>
<dbReference type="EMBL" id="BAABAV010000001">
    <property type="protein sequence ID" value="GAA4268144.1"/>
    <property type="molecule type" value="Genomic_DNA"/>
</dbReference>
<protein>
    <recommendedName>
        <fullName evidence="3">Carboxypeptidase-like regulatory domain-containing protein</fullName>
    </recommendedName>
</protein>
<dbReference type="Proteomes" id="UP001500027">
    <property type="component" value="Unassembled WGS sequence"/>
</dbReference>
<dbReference type="Pfam" id="PF13715">
    <property type="entry name" value="CarbopepD_reg_2"/>
    <property type="match status" value="1"/>
</dbReference>
<gene>
    <name evidence="1" type="ORF">GCM10022257_02450</name>
</gene>
<dbReference type="InterPro" id="IPR008969">
    <property type="entry name" value="CarboxyPept-like_regulatory"/>
</dbReference>
<name>A0ABP8E7J9_9FLAO</name>
<evidence type="ECO:0000313" key="1">
    <source>
        <dbReference type="EMBL" id="GAA4268144.1"/>
    </source>
</evidence>